<sequence length="173" mass="19239">MSLAKGSIFWKEKSHLSREVLGVSDQGKLREYSTPVRGISYAEAVKEFKGHDGCVLVEAQSSVTFSSQILHYKSSVEYVNHLSRAYRKKEAKGYALSIRSLCNFSDEEMALEVATRRWETVEQGFGLDEDKATSVQKDSIFDNSLGAEQRSSAGPVVLPKRHNISFNSVLGAE</sequence>
<comment type="caution">
    <text evidence="1">The sequence shown here is derived from an EMBL/GenBank/DDBJ whole genome shotgun (WGS) entry which is preliminary data.</text>
</comment>
<evidence type="ECO:0000313" key="1">
    <source>
        <dbReference type="EMBL" id="KAK7395208.1"/>
    </source>
</evidence>
<dbReference type="Proteomes" id="UP001386955">
    <property type="component" value="Unassembled WGS sequence"/>
</dbReference>
<dbReference type="EMBL" id="JAYMYS010000004">
    <property type="protein sequence ID" value="KAK7395208.1"/>
    <property type="molecule type" value="Genomic_DNA"/>
</dbReference>
<accession>A0AAN9SEJ3</accession>
<proteinExistence type="predicted"/>
<keyword evidence="2" id="KW-1185">Reference proteome</keyword>
<evidence type="ECO:0000313" key="2">
    <source>
        <dbReference type="Proteomes" id="UP001386955"/>
    </source>
</evidence>
<reference evidence="1 2" key="1">
    <citation type="submission" date="2024-01" db="EMBL/GenBank/DDBJ databases">
        <title>The genomes of 5 underutilized Papilionoideae crops provide insights into root nodulation and disease resistanc.</title>
        <authorList>
            <person name="Jiang F."/>
        </authorList>
    </citation>
    <scope>NUCLEOTIDE SEQUENCE [LARGE SCALE GENOMIC DNA]</scope>
    <source>
        <strain evidence="1">DUOXIRENSHENG_FW03</strain>
        <tissue evidence="1">Leaves</tissue>
    </source>
</reference>
<name>A0AAN9SEJ3_PSOTE</name>
<gene>
    <name evidence="1" type="ORF">VNO78_15756</name>
</gene>
<dbReference type="AlphaFoldDB" id="A0AAN9SEJ3"/>
<protein>
    <submittedName>
        <fullName evidence="1">Uncharacterized protein</fullName>
    </submittedName>
</protein>
<organism evidence="1 2">
    <name type="scientific">Psophocarpus tetragonolobus</name>
    <name type="common">Winged bean</name>
    <name type="synonym">Dolichos tetragonolobus</name>
    <dbReference type="NCBI Taxonomy" id="3891"/>
    <lineage>
        <taxon>Eukaryota</taxon>
        <taxon>Viridiplantae</taxon>
        <taxon>Streptophyta</taxon>
        <taxon>Embryophyta</taxon>
        <taxon>Tracheophyta</taxon>
        <taxon>Spermatophyta</taxon>
        <taxon>Magnoliopsida</taxon>
        <taxon>eudicotyledons</taxon>
        <taxon>Gunneridae</taxon>
        <taxon>Pentapetalae</taxon>
        <taxon>rosids</taxon>
        <taxon>fabids</taxon>
        <taxon>Fabales</taxon>
        <taxon>Fabaceae</taxon>
        <taxon>Papilionoideae</taxon>
        <taxon>50 kb inversion clade</taxon>
        <taxon>NPAAA clade</taxon>
        <taxon>indigoferoid/millettioid clade</taxon>
        <taxon>Phaseoleae</taxon>
        <taxon>Psophocarpus</taxon>
    </lineage>
</organism>